<comment type="caution">
    <text evidence="2">The sequence shown here is derived from an EMBL/GenBank/DDBJ whole genome shotgun (WGS) entry which is preliminary data.</text>
</comment>
<dbReference type="AlphaFoldDB" id="A0A5M3Z0V0"/>
<feature type="region of interest" description="Disordered" evidence="1">
    <location>
        <begin position="56"/>
        <end position="105"/>
    </location>
</feature>
<sequence>MCPMLLNGLADGPTMVLSPPQEHAFVQYPRQSKMDVAADASSAAYFANGFHPSSSFSGGLAGPGPIAAKPSRKRSREEADFEEARNGTSMPSLSTPAPPAPQTEEPIYGEGMVLLNPRTKMAISAESQTGTWYEENMASAPAPPSAAVPSQPQPQRVESGRKSQRLDPSAPSLDDITISSIQRRQDAANDDNRRILDSATRSNPFSPGEPLVDDATRLLGISWQRIAMDDADMAAAVRGWKKYIDRQFSAYLADCQILMKNRALNAYLVAARPVTPLGLAPGPAFYLFNDELTQAQLVGSSWETSVQNLRANPIMFEGTQVLNASDRPSDAAAAVASPNLLGMNPVDAGLPLLQTLSAKPSIDRIGVGLNGGVGMGNGMEIDA</sequence>
<protein>
    <submittedName>
        <fullName evidence="2">Uncharacterized protein</fullName>
    </submittedName>
</protein>
<evidence type="ECO:0000313" key="3">
    <source>
        <dbReference type="Proteomes" id="UP000452235"/>
    </source>
</evidence>
<dbReference type="EMBL" id="BLJY01000011">
    <property type="protein sequence ID" value="GFF20163.1"/>
    <property type="molecule type" value="Genomic_DNA"/>
</dbReference>
<organism evidence="2 3">
    <name type="scientific">Aspergillus terreus</name>
    <dbReference type="NCBI Taxonomy" id="33178"/>
    <lineage>
        <taxon>Eukaryota</taxon>
        <taxon>Fungi</taxon>
        <taxon>Dikarya</taxon>
        <taxon>Ascomycota</taxon>
        <taxon>Pezizomycotina</taxon>
        <taxon>Eurotiomycetes</taxon>
        <taxon>Eurotiomycetidae</taxon>
        <taxon>Eurotiales</taxon>
        <taxon>Aspergillaceae</taxon>
        <taxon>Aspergillus</taxon>
        <taxon>Aspergillus subgen. Circumdati</taxon>
    </lineage>
</organism>
<keyword evidence="3" id="KW-1185">Reference proteome</keyword>
<proteinExistence type="predicted"/>
<reference evidence="2 3" key="1">
    <citation type="submission" date="2020-01" db="EMBL/GenBank/DDBJ databases">
        <title>Aspergillus terreus IFO 6365 whole genome shotgun sequence.</title>
        <authorList>
            <person name="Kanamasa S."/>
            <person name="Takahashi H."/>
        </authorList>
    </citation>
    <scope>NUCLEOTIDE SEQUENCE [LARGE SCALE GENOMIC DNA]</scope>
    <source>
        <strain evidence="2 3">IFO 6365</strain>
    </source>
</reference>
<feature type="region of interest" description="Disordered" evidence="1">
    <location>
        <begin position="136"/>
        <end position="175"/>
    </location>
</feature>
<gene>
    <name evidence="2" type="ORF">ATEIFO6365_0011042500</name>
</gene>
<evidence type="ECO:0000256" key="1">
    <source>
        <dbReference type="SAM" id="MobiDB-lite"/>
    </source>
</evidence>
<evidence type="ECO:0000313" key="2">
    <source>
        <dbReference type="EMBL" id="GFF20163.1"/>
    </source>
</evidence>
<dbReference type="OrthoDB" id="5359669at2759"/>
<dbReference type="Proteomes" id="UP000452235">
    <property type="component" value="Unassembled WGS sequence"/>
</dbReference>
<dbReference type="VEuPathDB" id="FungiDB:ATEG_04126"/>
<accession>A0A5M3Z0V0</accession>
<feature type="compositionally biased region" description="Basic and acidic residues" evidence="1">
    <location>
        <begin position="75"/>
        <end position="85"/>
    </location>
</feature>
<name>A0A5M3Z0V0_ASPTE</name>